<feature type="domain" description="DUF11" evidence="2">
    <location>
        <begin position="297"/>
        <end position="402"/>
    </location>
</feature>
<dbReference type="AlphaFoldDB" id="A0A927AM63"/>
<evidence type="ECO:0000256" key="1">
    <source>
        <dbReference type="SAM" id="SignalP"/>
    </source>
</evidence>
<evidence type="ECO:0000259" key="2">
    <source>
        <dbReference type="Pfam" id="PF01345"/>
    </source>
</evidence>
<keyword evidence="4" id="KW-1185">Reference proteome</keyword>
<dbReference type="InterPro" id="IPR051172">
    <property type="entry name" value="Chlamydia_OmcB"/>
</dbReference>
<dbReference type="InterPro" id="IPR047589">
    <property type="entry name" value="DUF11_rpt"/>
</dbReference>
<dbReference type="Pfam" id="PF01345">
    <property type="entry name" value="DUF11"/>
    <property type="match status" value="1"/>
</dbReference>
<dbReference type="PANTHER" id="PTHR34819:SF3">
    <property type="entry name" value="CELL SURFACE PROTEIN"/>
    <property type="match status" value="1"/>
</dbReference>
<evidence type="ECO:0000313" key="4">
    <source>
        <dbReference type="Proteomes" id="UP000598820"/>
    </source>
</evidence>
<organism evidence="3 4">
    <name type="scientific">Spirosoma profusum</name>
    <dbReference type="NCBI Taxonomy" id="2771354"/>
    <lineage>
        <taxon>Bacteria</taxon>
        <taxon>Pseudomonadati</taxon>
        <taxon>Bacteroidota</taxon>
        <taxon>Cytophagia</taxon>
        <taxon>Cytophagales</taxon>
        <taxon>Cytophagaceae</taxon>
        <taxon>Spirosoma</taxon>
    </lineage>
</organism>
<feature type="chain" id="PRO_5036904272" evidence="1">
    <location>
        <begin position="20"/>
        <end position="507"/>
    </location>
</feature>
<reference evidence="3" key="1">
    <citation type="submission" date="2020-09" db="EMBL/GenBank/DDBJ databases">
        <authorList>
            <person name="Kim M.K."/>
        </authorList>
    </citation>
    <scope>NUCLEOTIDE SEQUENCE</scope>
    <source>
        <strain evidence="3">BT702</strain>
    </source>
</reference>
<dbReference type="NCBIfam" id="TIGR01451">
    <property type="entry name" value="B_ant_repeat"/>
    <property type="match status" value="1"/>
</dbReference>
<dbReference type="PANTHER" id="PTHR34819">
    <property type="entry name" value="LARGE CYSTEINE-RICH PERIPLASMIC PROTEIN OMCB"/>
    <property type="match status" value="1"/>
</dbReference>
<proteinExistence type="predicted"/>
<name>A0A927AM63_9BACT</name>
<dbReference type="Pfam" id="PF17963">
    <property type="entry name" value="Big_9"/>
    <property type="match status" value="1"/>
</dbReference>
<gene>
    <name evidence="3" type="ORF">IC229_00850</name>
</gene>
<dbReference type="InterPro" id="IPR013783">
    <property type="entry name" value="Ig-like_fold"/>
</dbReference>
<dbReference type="EMBL" id="JACWZY010000001">
    <property type="protein sequence ID" value="MBD2699164.1"/>
    <property type="molecule type" value="Genomic_DNA"/>
</dbReference>
<accession>A0A927AM63</accession>
<dbReference type="RefSeq" id="WP_190885025.1">
    <property type="nucleotide sequence ID" value="NZ_JACWZY010000001.1"/>
</dbReference>
<dbReference type="Gene3D" id="2.60.40.10">
    <property type="entry name" value="Immunoglobulins"/>
    <property type="match status" value="1"/>
</dbReference>
<dbReference type="InterPro" id="IPR001434">
    <property type="entry name" value="OmcB-like_DUF11"/>
</dbReference>
<protein>
    <submittedName>
        <fullName evidence="3">DUF11 domain-containing protein</fullName>
    </submittedName>
</protein>
<dbReference type="Gene3D" id="2.60.40.3440">
    <property type="match status" value="1"/>
</dbReference>
<evidence type="ECO:0000313" key="3">
    <source>
        <dbReference type="EMBL" id="MBD2699164.1"/>
    </source>
</evidence>
<keyword evidence="1" id="KW-0732">Signal</keyword>
<dbReference type="Proteomes" id="UP000598820">
    <property type="component" value="Unassembled WGS sequence"/>
</dbReference>
<sequence length="507" mass="54142">MKKNIYVLLLLILPGLCLAQKGRFAVQFNVKSLDCNTGKVVIRVQVKANSADSTFLMGDANYRFDYDSQIIRNPQIVSQETFSNQAPASDNRYNQQNLNGSTVGPTIGTVSLNTVYGGSGTGAGLVGPNWITVSCIQFDIINTQAVPNNCFGLRWHTDTTFPVTGMNEYIANTQSPNGYTLQNVTSAKVFGNIQVCLPQYCAIQAVNDYYTTPFNTPVSGNALTNDLTAPLVMTTTPVTNPKHGSIVLNANGTFTYTPTTGYTGRDSIQYRVCKQLNPDLCANAWIYITVGAPAGTDLSLTKTVSKSRPFLNEVISYSLTVQNSGGIAATGVEVKDSLPAGVQYQSMSGPGTYNPATGIWTVGTIAAGGTATLVITVKVIAEGTWFNVAEVSKVNEQDPDSTPGNGVMTEDDISTACFSVPIRICAGDVYTIALPNIYSGLQWYKDGVAIPGATSSSYIVTGIGQYTYTATNGSCPQQGCCPVIFIEGDCCKPTICVPIVITQTRRR</sequence>
<feature type="signal peptide" evidence="1">
    <location>
        <begin position="1"/>
        <end position="19"/>
    </location>
</feature>
<comment type="caution">
    <text evidence="3">The sequence shown here is derived from an EMBL/GenBank/DDBJ whole genome shotgun (WGS) entry which is preliminary data.</text>
</comment>